<evidence type="ECO:0000313" key="3">
    <source>
        <dbReference type="Proteomes" id="UP000004994"/>
    </source>
</evidence>
<dbReference type="PANTHER" id="PTHR11439:SF517">
    <property type="entry name" value="CYSTEINE-RICH RLK (RECEPTOR-LIKE PROTEIN KINASE) 8"/>
    <property type="match status" value="1"/>
</dbReference>
<dbReference type="Gramene" id="Solyc01g057135.1.1">
    <property type="protein sequence ID" value="Solyc01g057135.1.1"/>
    <property type="gene ID" value="Solyc01g057135.1"/>
</dbReference>
<evidence type="ECO:0000313" key="2">
    <source>
        <dbReference type="EnsemblPlants" id="Solyc01g057135.1.1"/>
    </source>
</evidence>
<accession>A0A3Q7EEH3</accession>
<sequence>MQLDTDCSNHFSGEKYAFPELDETFHPAVKFGDDSPFLSKGKGRIRDSNLGLIAEAKMTAYKFFPLDINKIGSTIFVMGRKSNNQQLLLDLDDGDKEQEQPVVDEDDLIYTQSDPVFLENFKVSIMTEFDMYDLGLMHYILGIDVKQSSSEIFISQKKYAQETLQMYMEAPKDIHLLSTKRFLAICKVSLTMKEGMSELIVFTDSDFAGDKEDRESTLCYCSKKQPIVTLSTTEAEFVAATVCANQAIWLKNILVKLHVRQQEPFTAMMSQQLSFQRI</sequence>
<protein>
    <recommendedName>
        <fullName evidence="1">Reverse transcriptase Ty1/copia-type domain-containing protein</fullName>
    </recommendedName>
</protein>
<dbReference type="STRING" id="4081.A0A3Q7EEH3"/>
<dbReference type="PANTHER" id="PTHR11439">
    <property type="entry name" value="GAG-POL-RELATED RETROTRANSPOSON"/>
    <property type="match status" value="1"/>
</dbReference>
<proteinExistence type="predicted"/>
<name>A0A3Q7EEH3_SOLLC</name>
<dbReference type="AlphaFoldDB" id="A0A3Q7EEH3"/>
<reference evidence="2" key="2">
    <citation type="submission" date="2019-01" db="UniProtKB">
        <authorList>
            <consortium name="EnsemblPlants"/>
        </authorList>
    </citation>
    <scope>IDENTIFICATION</scope>
    <source>
        <strain evidence="2">cv. Heinz 1706</strain>
    </source>
</reference>
<feature type="domain" description="Reverse transcriptase Ty1/copia-type" evidence="1">
    <location>
        <begin position="106"/>
        <end position="165"/>
    </location>
</feature>
<keyword evidence="3" id="KW-1185">Reference proteome</keyword>
<reference evidence="2" key="1">
    <citation type="journal article" date="2012" name="Nature">
        <title>The tomato genome sequence provides insights into fleshy fruit evolution.</title>
        <authorList>
            <consortium name="Tomato Genome Consortium"/>
        </authorList>
    </citation>
    <scope>NUCLEOTIDE SEQUENCE [LARGE SCALE GENOMIC DNA]</scope>
    <source>
        <strain evidence="2">cv. Heinz 1706</strain>
    </source>
</reference>
<dbReference type="Proteomes" id="UP000004994">
    <property type="component" value="Chromosome 1"/>
</dbReference>
<evidence type="ECO:0000259" key="1">
    <source>
        <dbReference type="Pfam" id="PF07727"/>
    </source>
</evidence>
<dbReference type="InParanoid" id="A0A3Q7EEH3"/>
<dbReference type="CDD" id="cd09272">
    <property type="entry name" value="RNase_HI_RT_Ty1"/>
    <property type="match status" value="1"/>
</dbReference>
<dbReference type="EnsemblPlants" id="Solyc01g057135.1.1">
    <property type="protein sequence ID" value="Solyc01g057135.1.1"/>
    <property type="gene ID" value="Solyc01g057135.1"/>
</dbReference>
<dbReference type="InterPro" id="IPR013103">
    <property type="entry name" value="RVT_2"/>
</dbReference>
<organism evidence="2">
    <name type="scientific">Solanum lycopersicum</name>
    <name type="common">Tomato</name>
    <name type="synonym">Lycopersicon esculentum</name>
    <dbReference type="NCBI Taxonomy" id="4081"/>
    <lineage>
        <taxon>Eukaryota</taxon>
        <taxon>Viridiplantae</taxon>
        <taxon>Streptophyta</taxon>
        <taxon>Embryophyta</taxon>
        <taxon>Tracheophyta</taxon>
        <taxon>Spermatophyta</taxon>
        <taxon>Magnoliopsida</taxon>
        <taxon>eudicotyledons</taxon>
        <taxon>Gunneridae</taxon>
        <taxon>Pentapetalae</taxon>
        <taxon>asterids</taxon>
        <taxon>lamiids</taxon>
        <taxon>Solanales</taxon>
        <taxon>Solanaceae</taxon>
        <taxon>Solanoideae</taxon>
        <taxon>Solaneae</taxon>
        <taxon>Solanum</taxon>
        <taxon>Solanum subgen. Lycopersicon</taxon>
    </lineage>
</organism>
<dbReference type="Pfam" id="PF07727">
    <property type="entry name" value="RVT_2"/>
    <property type="match status" value="1"/>
</dbReference>